<protein>
    <submittedName>
        <fullName evidence="3">TolC family protein</fullName>
    </submittedName>
</protein>
<sequence>MRHLLCMVSLALPLAAWAQTNTPQSAPQYRSLTEADAVRLGLARSDLSSLERGSVEVAEADALAAGLPPNPTLGYSRDGGRRGADATEQTWLIAQTFDVSGRRGLRREAAGVRVDVASVGNAQRRKEIAAEIRYRFHEVLLKQETISSTEAWTRRFARVEGIVDKLARSGEASGYDRRRLARERQTAQARLSVEQADLERAHERLAALIGMPGVPLAPVSGVLPPAGLPALDQALGGLERRPDLQALARRAEAADLDGRAASRGWVPDITVGVGPKYTDNGVGRDTSTVVTLSIPLPVFDRQQAGARRAIADALSARSEYALIRARAEGDLRGLHRQVERLSTAVADYRTRAVAGSAELLRIAEAAYQGGESTLLELLDAYRGALDAEITALDLEWKARQARIEYDLLTGSVTE</sequence>
<comment type="similarity">
    <text evidence="1">Belongs to the outer membrane factor (OMF) (TC 1.B.17) family.</text>
</comment>
<organism evidence="3 4">
    <name type="scientific">Zoogloea oleivorans</name>
    <dbReference type="NCBI Taxonomy" id="1552750"/>
    <lineage>
        <taxon>Bacteria</taxon>
        <taxon>Pseudomonadati</taxon>
        <taxon>Pseudomonadota</taxon>
        <taxon>Betaproteobacteria</taxon>
        <taxon>Rhodocyclales</taxon>
        <taxon>Zoogloeaceae</taxon>
        <taxon>Zoogloea</taxon>
    </lineage>
</organism>
<dbReference type="InterPro" id="IPR003423">
    <property type="entry name" value="OMP_efflux"/>
</dbReference>
<keyword evidence="4" id="KW-1185">Reference proteome</keyword>
<dbReference type="GO" id="GO:0015562">
    <property type="term" value="F:efflux transmembrane transporter activity"/>
    <property type="evidence" value="ECO:0007669"/>
    <property type="project" value="InterPro"/>
</dbReference>
<dbReference type="RefSeq" id="WP_148578817.1">
    <property type="nucleotide sequence ID" value="NZ_SDKK01000008.1"/>
</dbReference>
<evidence type="ECO:0000256" key="2">
    <source>
        <dbReference type="SAM" id="SignalP"/>
    </source>
</evidence>
<evidence type="ECO:0000313" key="4">
    <source>
        <dbReference type="Proteomes" id="UP000389128"/>
    </source>
</evidence>
<comment type="caution">
    <text evidence="3">The sequence shown here is derived from an EMBL/GenBank/DDBJ whole genome shotgun (WGS) entry which is preliminary data.</text>
</comment>
<evidence type="ECO:0000256" key="1">
    <source>
        <dbReference type="ARBA" id="ARBA00007613"/>
    </source>
</evidence>
<feature type="chain" id="PRO_5025335976" evidence="2">
    <location>
        <begin position="19"/>
        <end position="414"/>
    </location>
</feature>
<dbReference type="AlphaFoldDB" id="A0A6C2CYB3"/>
<dbReference type="Pfam" id="PF02321">
    <property type="entry name" value="OEP"/>
    <property type="match status" value="1"/>
</dbReference>
<feature type="signal peptide" evidence="2">
    <location>
        <begin position="1"/>
        <end position="18"/>
    </location>
</feature>
<dbReference type="OrthoDB" id="9791261at2"/>
<dbReference type="PANTHER" id="PTHR30203">
    <property type="entry name" value="OUTER MEMBRANE CATION EFFLUX PROTEIN"/>
    <property type="match status" value="1"/>
</dbReference>
<keyword evidence="2" id="KW-0732">Signal</keyword>
<dbReference type="Proteomes" id="UP000389128">
    <property type="component" value="Unassembled WGS sequence"/>
</dbReference>
<gene>
    <name evidence="3" type="ORF">ETQ85_09470</name>
</gene>
<dbReference type="InterPro" id="IPR010131">
    <property type="entry name" value="MdtP/NodT-like"/>
</dbReference>
<proteinExistence type="inferred from homology"/>
<accession>A0A6C2CYB3</accession>
<dbReference type="PANTHER" id="PTHR30203:SF24">
    <property type="entry name" value="BLR4935 PROTEIN"/>
    <property type="match status" value="1"/>
</dbReference>
<name>A0A6C2CYB3_9RHOO</name>
<reference evidence="3 4" key="1">
    <citation type="submission" date="2019-01" db="EMBL/GenBank/DDBJ databases">
        <title>Zoogloea oleivorans genome sequencing and assembly.</title>
        <authorList>
            <person name="Tancsics A."/>
            <person name="Farkas M."/>
            <person name="Kriszt B."/>
            <person name="Maroti G."/>
            <person name="Horvath B."/>
        </authorList>
    </citation>
    <scope>NUCLEOTIDE SEQUENCE [LARGE SCALE GENOMIC DNA]</scope>
    <source>
        <strain evidence="3 4">Buc</strain>
    </source>
</reference>
<dbReference type="SUPFAM" id="SSF56954">
    <property type="entry name" value="Outer membrane efflux proteins (OEP)"/>
    <property type="match status" value="1"/>
</dbReference>
<dbReference type="EMBL" id="SDKK01000008">
    <property type="protein sequence ID" value="TYC58756.1"/>
    <property type="molecule type" value="Genomic_DNA"/>
</dbReference>
<dbReference type="Gene3D" id="1.20.1600.10">
    <property type="entry name" value="Outer membrane efflux proteins (OEP)"/>
    <property type="match status" value="1"/>
</dbReference>
<evidence type="ECO:0000313" key="3">
    <source>
        <dbReference type="EMBL" id="TYC58756.1"/>
    </source>
</evidence>